<organism evidence="2 3">
    <name type="scientific">Saccharopolyspora phatthalungensis</name>
    <dbReference type="NCBI Taxonomy" id="664693"/>
    <lineage>
        <taxon>Bacteria</taxon>
        <taxon>Bacillati</taxon>
        <taxon>Actinomycetota</taxon>
        <taxon>Actinomycetes</taxon>
        <taxon>Pseudonocardiales</taxon>
        <taxon>Pseudonocardiaceae</taxon>
        <taxon>Saccharopolyspora</taxon>
    </lineage>
</organism>
<dbReference type="InterPro" id="IPR017517">
    <property type="entry name" value="Maleyloyr_isom"/>
</dbReference>
<feature type="domain" description="Mycothiol-dependent maleylpyruvate isomerase metal-binding" evidence="1">
    <location>
        <begin position="8"/>
        <end position="131"/>
    </location>
</feature>
<reference evidence="2 3" key="1">
    <citation type="submission" date="2020-08" db="EMBL/GenBank/DDBJ databases">
        <title>Sequencing the genomes of 1000 actinobacteria strains.</title>
        <authorList>
            <person name="Klenk H.-P."/>
        </authorList>
    </citation>
    <scope>NUCLEOTIDE SEQUENCE [LARGE SCALE GENOMIC DNA]</scope>
    <source>
        <strain evidence="2 3">DSM 45584</strain>
    </source>
</reference>
<evidence type="ECO:0000313" key="2">
    <source>
        <dbReference type="EMBL" id="MBB5157903.1"/>
    </source>
</evidence>
<evidence type="ECO:0000313" key="3">
    <source>
        <dbReference type="Proteomes" id="UP000584374"/>
    </source>
</evidence>
<name>A0A840QJF2_9PSEU</name>
<proteinExistence type="predicted"/>
<gene>
    <name evidence="2" type="ORF">BJ970_005437</name>
</gene>
<dbReference type="Pfam" id="PF11716">
    <property type="entry name" value="MDMPI_N"/>
    <property type="match status" value="1"/>
</dbReference>
<accession>A0A840QJF2</accession>
<protein>
    <submittedName>
        <fullName evidence="2">Uncharacterized protein (TIGR03086 family)</fullName>
    </submittedName>
</protein>
<dbReference type="NCBIfam" id="TIGR03086">
    <property type="entry name" value="TIGR03086 family metal-binding protein"/>
    <property type="match status" value="1"/>
</dbReference>
<dbReference type="EMBL" id="JACHIW010000001">
    <property type="protein sequence ID" value="MBB5157903.1"/>
    <property type="molecule type" value="Genomic_DNA"/>
</dbReference>
<dbReference type="AlphaFoldDB" id="A0A840QJF2"/>
<evidence type="ECO:0000259" key="1">
    <source>
        <dbReference type="Pfam" id="PF11716"/>
    </source>
</evidence>
<dbReference type="InterPro" id="IPR017520">
    <property type="entry name" value="CHP03086"/>
</dbReference>
<dbReference type="SUPFAM" id="SSF109854">
    <property type="entry name" value="DinB/YfiT-like putative metalloenzymes"/>
    <property type="match status" value="1"/>
</dbReference>
<dbReference type="InterPro" id="IPR034660">
    <property type="entry name" value="DinB/YfiT-like"/>
</dbReference>
<sequence>MTALPDLGPAARQLASLLENIPDEQLTAPTPCAEYTLGDLIDHVGGLTLAFADAARKDLGGITSQGPSGDAARLPDDWRTRIPQQLAALAEAWQQPAAWEGMTRVGGIDLPGEIAGKVAMNELVVHGWDVAKASGQPFRCDPETVAANLEFVSRSAAEGGLFGPPVEVPADAPALDRTIGLTGRNPDWQAA</sequence>
<dbReference type="NCBIfam" id="TIGR03083">
    <property type="entry name" value="maleylpyruvate isomerase family mycothiol-dependent enzyme"/>
    <property type="match status" value="1"/>
</dbReference>
<keyword evidence="3" id="KW-1185">Reference proteome</keyword>
<dbReference type="RefSeq" id="WP_184728745.1">
    <property type="nucleotide sequence ID" value="NZ_JACHIW010000001.1"/>
</dbReference>
<dbReference type="GO" id="GO:0046872">
    <property type="term" value="F:metal ion binding"/>
    <property type="evidence" value="ECO:0007669"/>
    <property type="project" value="InterPro"/>
</dbReference>
<dbReference type="InterPro" id="IPR024344">
    <property type="entry name" value="MDMPI_metal-binding"/>
</dbReference>
<dbReference type="Gene3D" id="1.20.120.450">
    <property type="entry name" value="dinb family like domain"/>
    <property type="match status" value="1"/>
</dbReference>
<dbReference type="Proteomes" id="UP000584374">
    <property type="component" value="Unassembled WGS sequence"/>
</dbReference>
<comment type="caution">
    <text evidence="2">The sequence shown here is derived from an EMBL/GenBank/DDBJ whole genome shotgun (WGS) entry which is preliminary data.</text>
</comment>